<dbReference type="PANTHER" id="PTHR43701">
    <property type="entry name" value="MEMBRANE TRANSPORTER PROTEIN MJ0441-RELATED"/>
    <property type="match status" value="1"/>
</dbReference>
<comment type="subcellular location">
    <subcellularLocation>
        <location evidence="5">Cell membrane</location>
        <topology evidence="5">Multi-pass membrane protein</topology>
    </subcellularLocation>
    <subcellularLocation>
        <location evidence="1">Membrane</location>
        <topology evidence="1">Multi-pass membrane protein</topology>
    </subcellularLocation>
</comment>
<feature type="transmembrane region" description="Helical" evidence="5">
    <location>
        <begin position="159"/>
        <end position="177"/>
    </location>
</feature>
<evidence type="ECO:0000256" key="2">
    <source>
        <dbReference type="ARBA" id="ARBA00022692"/>
    </source>
</evidence>
<feature type="transmembrane region" description="Helical" evidence="5">
    <location>
        <begin position="87"/>
        <end position="108"/>
    </location>
</feature>
<dbReference type="EMBL" id="JAJAPW010000002">
    <property type="protein sequence ID" value="MCB4798104.1"/>
    <property type="molecule type" value="Genomic_DNA"/>
</dbReference>
<evidence type="ECO:0000256" key="4">
    <source>
        <dbReference type="ARBA" id="ARBA00023136"/>
    </source>
</evidence>
<dbReference type="Pfam" id="PF01925">
    <property type="entry name" value="TauE"/>
    <property type="match status" value="1"/>
</dbReference>
<reference evidence="6" key="1">
    <citation type="submission" date="2021-10" db="EMBL/GenBank/DDBJ databases">
        <title>Tamlana sargassums sp. nov., and Tamlana laminarinivorans sp. nov., two new bacteria isolated from the brown alga.</title>
        <authorList>
            <person name="Li J."/>
        </authorList>
    </citation>
    <scope>NUCLEOTIDE SEQUENCE</scope>
    <source>
        <strain evidence="6">PT2-4</strain>
    </source>
</reference>
<keyword evidence="3 5" id="KW-1133">Transmembrane helix</keyword>
<name>A0A9X1L2Y7_9FLAO</name>
<feature type="transmembrane region" description="Helical" evidence="5">
    <location>
        <begin position="189"/>
        <end position="206"/>
    </location>
</feature>
<evidence type="ECO:0000256" key="1">
    <source>
        <dbReference type="ARBA" id="ARBA00004141"/>
    </source>
</evidence>
<dbReference type="AlphaFoldDB" id="A0A9X1L2Y7"/>
<dbReference type="GO" id="GO:0005886">
    <property type="term" value="C:plasma membrane"/>
    <property type="evidence" value="ECO:0007669"/>
    <property type="project" value="UniProtKB-SubCell"/>
</dbReference>
<feature type="transmembrane region" description="Helical" evidence="5">
    <location>
        <begin position="120"/>
        <end position="153"/>
    </location>
</feature>
<evidence type="ECO:0000313" key="6">
    <source>
        <dbReference type="EMBL" id="MCB4798104.1"/>
    </source>
</evidence>
<evidence type="ECO:0000256" key="3">
    <source>
        <dbReference type="ARBA" id="ARBA00022989"/>
    </source>
</evidence>
<evidence type="ECO:0000313" key="7">
    <source>
        <dbReference type="Proteomes" id="UP001139199"/>
    </source>
</evidence>
<keyword evidence="4 5" id="KW-0472">Membrane</keyword>
<dbReference type="PANTHER" id="PTHR43701:SF5">
    <property type="entry name" value="MEMBRANE TRANSPORTER PROTEIN-RELATED"/>
    <property type="match status" value="1"/>
</dbReference>
<comment type="caution">
    <text evidence="6">The sequence shown here is derived from an EMBL/GenBank/DDBJ whole genome shotgun (WGS) entry which is preliminary data.</text>
</comment>
<feature type="transmembrane region" description="Helical" evidence="5">
    <location>
        <begin position="218"/>
        <end position="233"/>
    </location>
</feature>
<keyword evidence="5" id="KW-1003">Cell membrane</keyword>
<feature type="transmembrane region" description="Helical" evidence="5">
    <location>
        <begin position="63"/>
        <end position="81"/>
    </location>
</feature>
<dbReference type="Proteomes" id="UP001139199">
    <property type="component" value="Unassembled WGS sequence"/>
</dbReference>
<feature type="transmembrane region" description="Helical" evidence="5">
    <location>
        <begin position="7"/>
        <end position="30"/>
    </location>
</feature>
<protein>
    <recommendedName>
        <fullName evidence="5">Probable membrane transporter protein</fullName>
    </recommendedName>
</protein>
<gene>
    <name evidence="6" type="ORF">LG649_04570</name>
</gene>
<evidence type="ECO:0000256" key="5">
    <source>
        <dbReference type="RuleBase" id="RU363041"/>
    </source>
</evidence>
<feature type="transmembrane region" description="Helical" evidence="5">
    <location>
        <begin position="36"/>
        <end position="54"/>
    </location>
</feature>
<sequence length="234" mass="25107">MLPIVSFLYASVGHGGASGYLALMALFSFAPETMKPTALLLNLFVAGISFYYYFKAGHFNKKLFLAFAITSIPCAFLGGTIEIDASIYKKILAILLIFAILKMLNVFGNKKENIKPLKLWQGLIVGGIIGFFSGLIGIGGGIILTPVILLLHWGKMKEAAAVSALFIWVNSASGLIGQISSGVTIKSESFILIIVALIGGTLGGYFGSKKLNNKKLRHILAFVLVIACFKLILT</sequence>
<comment type="similarity">
    <text evidence="5">Belongs to the 4-toluene sulfonate uptake permease (TSUP) (TC 2.A.102) family.</text>
</comment>
<accession>A0A9X1L2Y7</accession>
<organism evidence="6 7">
    <name type="scientific">Neotamlana laminarinivorans</name>
    <dbReference type="NCBI Taxonomy" id="2883124"/>
    <lineage>
        <taxon>Bacteria</taxon>
        <taxon>Pseudomonadati</taxon>
        <taxon>Bacteroidota</taxon>
        <taxon>Flavobacteriia</taxon>
        <taxon>Flavobacteriales</taxon>
        <taxon>Flavobacteriaceae</taxon>
        <taxon>Neotamlana</taxon>
    </lineage>
</organism>
<proteinExistence type="inferred from homology"/>
<keyword evidence="7" id="KW-1185">Reference proteome</keyword>
<dbReference type="InterPro" id="IPR051598">
    <property type="entry name" value="TSUP/Inactive_protease-like"/>
</dbReference>
<dbReference type="RefSeq" id="WP_226541489.1">
    <property type="nucleotide sequence ID" value="NZ_JAJAPW010000002.1"/>
</dbReference>
<dbReference type="InterPro" id="IPR002781">
    <property type="entry name" value="TM_pro_TauE-like"/>
</dbReference>
<keyword evidence="2 5" id="KW-0812">Transmembrane</keyword>